<gene>
    <name evidence="1" type="ORF">DASB73_002250</name>
</gene>
<keyword evidence="2" id="KW-1185">Reference proteome</keyword>
<name>A0AAV5RE79_STABA</name>
<organism evidence="1 2">
    <name type="scientific">Starmerella bacillaris</name>
    <name type="common">Yeast</name>
    <name type="synonym">Candida zemplinina</name>
    <dbReference type="NCBI Taxonomy" id="1247836"/>
    <lineage>
        <taxon>Eukaryota</taxon>
        <taxon>Fungi</taxon>
        <taxon>Dikarya</taxon>
        <taxon>Ascomycota</taxon>
        <taxon>Saccharomycotina</taxon>
        <taxon>Dipodascomycetes</taxon>
        <taxon>Dipodascales</taxon>
        <taxon>Trichomonascaceae</taxon>
        <taxon>Starmerella</taxon>
    </lineage>
</organism>
<comment type="caution">
    <text evidence="1">The sequence shown here is derived from an EMBL/GenBank/DDBJ whole genome shotgun (WGS) entry which is preliminary data.</text>
</comment>
<evidence type="ECO:0000313" key="2">
    <source>
        <dbReference type="Proteomes" id="UP001362899"/>
    </source>
</evidence>
<sequence length="116" mass="13333">MLKQYKVRGISILPRSVCSVVGQGKSAGMVQHEEFIIPVYDYRELTPNIKQRGEFDDQELMKQIRENLAIDLRKPLSDVVHCNSDNVWRGVAAIIQRCVLPVYLKYDNSICDSLYC</sequence>
<dbReference type="Proteomes" id="UP001362899">
    <property type="component" value="Unassembled WGS sequence"/>
</dbReference>
<reference evidence="1 2" key="1">
    <citation type="journal article" date="2023" name="Elife">
        <title>Identification of key yeast species and microbe-microbe interactions impacting larval growth of Drosophila in the wild.</title>
        <authorList>
            <person name="Mure A."/>
            <person name="Sugiura Y."/>
            <person name="Maeda R."/>
            <person name="Honda K."/>
            <person name="Sakurai N."/>
            <person name="Takahashi Y."/>
            <person name="Watada M."/>
            <person name="Katoh T."/>
            <person name="Gotoh A."/>
            <person name="Gotoh Y."/>
            <person name="Taniguchi I."/>
            <person name="Nakamura K."/>
            <person name="Hayashi T."/>
            <person name="Katayama T."/>
            <person name="Uemura T."/>
            <person name="Hattori Y."/>
        </authorList>
    </citation>
    <scope>NUCLEOTIDE SEQUENCE [LARGE SCALE GENOMIC DNA]</scope>
    <source>
        <strain evidence="1 2">SB-73</strain>
    </source>
</reference>
<protein>
    <submittedName>
        <fullName evidence="1">Uncharacterized protein</fullName>
    </submittedName>
</protein>
<proteinExistence type="predicted"/>
<dbReference type="AlphaFoldDB" id="A0AAV5RE79"/>
<accession>A0AAV5RE79</accession>
<dbReference type="EMBL" id="BTGC01000001">
    <property type="protein sequence ID" value="GMM49267.1"/>
    <property type="molecule type" value="Genomic_DNA"/>
</dbReference>
<evidence type="ECO:0000313" key="1">
    <source>
        <dbReference type="EMBL" id="GMM49267.1"/>
    </source>
</evidence>